<dbReference type="PANTHER" id="PTHR35936">
    <property type="entry name" value="MEMBRANE-BOUND LYTIC MUREIN TRANSGLYCOSYLASE F"/>
    <property type="match status" value="1"/>
</dbReference>
<dbReference type="RefSeq" id="WP_131479964.1">
    <property type="nucleotide sequence ID" value="NZ_SJDL01000006.1"/>
</dbReference>
<evidence type="ECO:0000256" key="1">
    <source>
        <dbReference type="ARBA" id="ARBA00010333"/>
    </source>
</evidence>
<proteinExistence type="inferred from homology"/>
<dbReference type="EMBL" id="SJDL01000006">
    <property type="protein sequence ID" value="TBW57962.1"/>
    <property type="molecule type" value="Genomic_DNA"/>
</dbReference>
<evidence type="ECO:0000256" key="2">
    <source>
        <dbReference type="ARBA" id="ARBA00022729"/>
    </source>
</evidence>
<dbReference type="Gene3D" id="3.40.190.10">
    <property type="entry name" value="Periplasmic binding protein-like II"/>
    <property type="match status" value="2"/>
</dbReference>
<dbReference type="SUPFAM" id="SSF53850">
    <property type="entry name" value="Periplasmic binding protein-like II"/>
    <property type="match status" value="1"/>
</dbReference>
<name>A0ABY1ZNE9_9GAMM</name>
<feature type="domain" description="Solute-binding protein family 3/N-terminal" evidence="3">
    <location>
        <begin position="37"/>
        <end position="246"/>
    </location>
</feature>
<dbReference type="Proteomes" id="UP000313645">
    <property type="component" value="Unassembled WGS sequence"/>
</dbReference>
<comment type="caution">
    <text evidence="4">The sequence shown here is derived from an EMBL/GenBank/DDBJ whole genome shotgun (WGS) entry which is preliminary data.</text>
</comment>
<gene>
    <name evidence="4" type="ORF">EZI54_05785</name>
</gene>
<dbReference type="InterPro" id="IPR001638">
    <property type="entry name" value="Solute-binding_3/MltF_N"/>
</dbReference>
<evidence type="ECO:0000259" key="3">
    <source>
        <dbReference type="Pfam" id="PF00497"/>
    </source>
</evidence>
<reference evidence="4 5" key="1">
    <citation type="submission" date="2019-02" db="EMBL/GenBank/DDBJ databases">
        <title>Marinobacter halodurans sp. nov., a marine bacterium isolated from sea tidal flat.</title>
        <authorList>
            <person name="Yoo Y."/>
            <person name="Lee D.W."/>
            <person name="Kim B.S."/>
            <person name="Kim J.-J."/>
        </authorList>
    </citation>
    <scope>NUCLEOTIDE SEQUENCE [LARGE SCALE GENOMIC DNA]</scope>
    <source>
        <strain evidence="4 5">YJ-S3-2</strain>
    </source>
</reference>
<organism evidence="4 5">
    <name type="scientific">Marinobacter halodurans</name>
    <dbReference type="NCBI Taxonomy" id="2528979"/>
    <lineage>
        <taxon>Bacteria</taxon>
        <taxon>Pseudomonadati</taxon>
        <taxon>Pseudomonadota</taxon>
        <taxon>Gammaproteobacteria</taxon>
        <taxon>Pseudomonadales</taxon>
        <taxon>Marinobacteraceae</taxon>
        <taxon>Marinobacter</taxon>
    </lineage>
</organism>
<protein>
    <submittedName>
        <fullName evidence="4">Transporter substrate-binding domain-containing protein</fullName>
    </submittedName>
</protein>
<comment type="similarity">
    <text evidence="1">Belongs to the bacterial solute-binding protein 3 family.</text>
</comment>
<accession>A0ABY1ZNE9</accession>
<dbReference type="Pfam" id="PF00497">
    <property type="entry name" value="SBP_bac_3"/>
    <property type="match status" value="1"/>
</dbReference>
<evidence type="ECO:0000313" key="4">
    <source>
        <dbReference type="EMBL" id="TBW57962.1"/>
    </source>
</evidence>
<sequence>MLHPVLRSHVHQKLIGPATLLVMLWSISLEAETVRLTNGDWPPYLSEKPPYGFVSDIIRRAFAVEGIDVEWGFFPWSRSYILARDGHWDGTAAWSCSPERAASFYYSAPITPIRYVFFHRVDRDFDWHHADDLRGLRVGLTQDYFYGEVIEQARAQGWIDADTTTSDPVNFRKLLAGRIDLFPIDARAGLRILQQNFTPEEARQITYHPRVLHAAYLHLLLTRALPANRGRMAAFNDGLQHLRAEGLAALQPALEPLPRPLEENTAEVPRHCPFNAPPGQP</sequence>
<evidence type="ECO:0000313" key="5">
    <source>
        <dbReference type="Proteomes" id="UP000313645"/>
    </source>
</evidence>
<keyword evidence="5" id="KW-1185">Reference proteome</keyword>
<keyword evidence="2" id="KW-0732">Signal</keyword>
<dbReference type="PANTHER" id="PTHR35936:SF25">
    <property type="entry name" value="ABC TRANSPORTER SUBSTRATE-BINDING PROTEIN"/>
    <property type="match status" value="1"/>
</dbReference>